<dbReference type="Proteomes" id="UP000566819">
    <property type="component" value="Unassembled WGS sequence"/>
</dbReference>
<evidence type="ECO:0000256" key="1">
    <source>
        <dbReference type="SAM" id="MobiDB-lite"/>
    </source>
</evidence>
<protein>
    <submittedName>
        <fullName evidence="2">Uncharacterized protein</fullName>
    </submittedName>
</protein>
<feature type="compositionally biased region" description="Acidic residues" evidence="1">
    <location>
        <begin position="382"/>
        <end position="396"/>
    </location>
</feature>
<feature type="compositionally biased region" description="Acidic residues" evidence="1">
    <location>
        <begin position="271"/>
        <end position="287"/>
    </location>
</feature>
<feature type="compositionally biased region" description="Polar residues" evidence="1">
    <location>
        <begin position="425"/>
        <end position="434"/>
    </location>
</feature>
<keyword evidence="3" id="KW-1185">Reference proteome</keyword>
<feature type="compositionally biased region" description="Basic and acidic residues" evidence="1">
    <location>
        <begin position="144"/>
        <end position="171"/>
    </location>
</feature>
<reference evidence="2 3" key="1">
    <citation type="submission" date="2020-03" db="EMBL/GenBank/DDBJ databases">
        <title>Draft Genome Sequence of Cudoniella acicularis.</title>
        <authorList>
            <person name="Buettner E."/>
            <person name="Kellner H."/>
        </authorList>
    </citation>
    <scope>NUCLEOTIDE SEQUENCE [LARGE SCALE GENOMIC DNA]</scope>
    <source>
        <strain evidence="2 3">DSM 108380</strain>
    </source>
</reference>
<sequence length="620" mass="67642">MDEASKLVIELQGKLGELDHKVWQYRRDMAAEFTKYAEELLRNVPTDVSETVSRAITESMKEYKSLNLNAAGSSESCATGTGTSDRGSGLDVGSQRSPGLASSSLPITHPRREEEVEGSPRSPHEREKEFQGLFTPSYLPLLDSNDRIQRRSSYERKPTPPPETKGKEKAMDILQVDASTDTRSLVPSPEPRRPPTPQRRNTDEVSVNSDWSDGATRRSALRRSSSSSTKQSPRRVRFHVAGEEVLPTSSPSSLQKSMGKDIPGGIQLLGDDSEDEAGSEQIEDIEEPPPKRVSSSQALRALSRSPLADDGTQWTTVSAPPDGSASVAISGRLSQESSSEDLPVTNGLSRLNIGDYAPENGTNGDNSEHAFTSMPGAGPDSVVDDEAETSSDDDMLDMPPLRSMRGQKSSATVQSPIETRFENIRSPTSATRGSSMPWDALESLGTKHPVEDDDLRFDEEDQDEVFHFDEHTERNNRPELDQEDSDTVSPASPISGKVPQSAGLSEYSQSPAREILKPAPRRHPSSSSGLVGSYKGHPFSMPIVSPDIHELAAKLGNINSFVGSVDGRSGIDESDILSFRNSGGIGSFSGTPRSMSERMMMDELMEAERKRKNELQQQKK</sequence>
<organism evidence="2 3">
    <name type="scientific">Cudoniella acicularis</name>
    <dbReference type="NCBI Taxonomy" id="354080"/>
    <lineage>
        <taxon>Eukaryota</taxon>
        <taxon>Fungi</taxon>
        <taxon>Dikarya</taxon>
        <taxon>Ascomycota</taxon>
        <taxon>Pezizomycotina</taxon>
        <taxon>Leotiomycetes</taxon>
        <taxon>Helotiales</taxon>
        <taxon>Tricladiaceae</taxon>
        <taxon>Cudoniella</taxon>
    </lineage>
</organism>
<feature type="compositionally biased region" description="Low complexity" evidence="1">
    <location>
        <begin position="222"/>
        <end position="231"/>
    </location>
</feature>
<feature type="region of interest" description="Disordered" evidence="1">
    <location>
        <begin position="69"/>
        <end position="542"/>
    </location>
</feature>
<name>A0A8H4RED3_9HELO</name>
<evidence type="ECO:0000313" key="2">
    <source>
        <dbReference type="EMBL" id="KAF4627736.1"/>
    </source>
</evidence>
<evidence type="ECO:0000313" key="3">
    <source>
        <dbReference type="Proteomes" id="UP000566819"/>
    </source>
</evidence>
<dbReference type="EMBL" id="JAAMPI010000919">
    <property type="protein sequence ID" value="KAF4627736.1"/>
    <property type="molecule type" value="Genomic_DNA"/>
</dbReference>
<dbReference type="AlphaFoldDB" id="A0A8H4RED3"/>
<comment type="caution">
    <text evidence="2">The sequence shown here is derived from an EMBL/GenBank/DDBJ whole genome shotgun (WGS) entry which is preliminary data.</text>
</comment>
<feature type="compositionally biased region" description="Polar residues" evidence="1">
    <location>
        <begin position="502"/>
        <end position="511"/>
    </location>
</feature>
<dbReference type="OrthoDB" id="5418627at2759"/>
<feature type="compositionally biased region" description="Basic and acidic residues" evidence="1">
    <location>
        <begin position="464"/>
        <end position="480"/>
    </location>
</feature>
<feature type="compositionally biased region" description="Polar residues" evidence="1">
    <location>
        <begin position="69"/>
        <end position="86"/>
    </location>
</feature>
<feature type="compositionally biased region" description="Polar residues" evidence="1">
    <location>
        <begin position="247"/>
        <end position="256"/>
    </location>
</feature>
<gene>
    <name evidence="2" type="ORF">G7Y89_g10415</name>
</gene>
<accession>A0A8H4RED3</accession>
<proteinExistence type="predicted"/>
<feature type="compositionally biased region" description="Polar residues" evidence="1">
    <location>
        <begin position="406"/>
        <end position="417"/>
    </location>
</feature>
<feature type="compositionally biased region" description="Low complexity" evidence="1">
    <location>
        <begin position="292"/>
        <end position="308"/>
    </location>
</feature>
<feature type="compositionally biased region" description="Polar residues" evidence="1">
    <location>
        <begin position="94"/>
        <end position="106"/>
    </location>
</feature>
<feature type="compositionally biased region" description="Acidic residues" evidence="1">
    <location>
        <begin position="451"/>
        <end position="463"/>
    </location>
</feature>